<proteinExistence type="predicted"/>
<reference evidence="3" key="1">
    <citation type="journal article" date="2015" name="PLoS Genet.">
        <title>The dynamic genome and transcriptome of the human fungal pathogen Blastomyces and close relative Emmonsia.</title>
        <authorList>
            <person name="Munoz J.F."/>
            <person name="Gauthier G.M."/>
            <person name="Desjardins C.A."/>
            <person name="Gallo J.E."/>
            <person name="Holder J."/>
            <person name="Sullivan T.D."/>
            <person name="Marty A.J."/>
            <person name="Carmen J.C."/>
            <person name="Chen Z."/>
            <person name="Ding L."/>
            <person name="Gujja S."/>
            <person name="Magrini V."/>
            <person name="Misas E."/>
            <person name="Mitreva M."/>
            <person name="Priest M."/>
            <person name="Saif S."/>
            <person name="Whiston E.A."/>
            <person name="Young S."/>
            <person name="Zeng Q."/>
            <person name="Goldman W.E."/>
            <person name="Mardis E.R."/>
            <person name="Taylor J.W."/>
            <person name="McEwen J.G."/>
            <person name="Clay O.K."/>
            <person name="Klein B.S."/>
            <person name="Cuomo C.A."/>
        </authorList>
    </citation>
    <scope>NUCLEOTIDE SEQUENCE [LARGE SCALE GENOMIC DNA]</scope>
    <source>
        <strain evidence="3">UAMH 3008</strain>
    </source>
</reference>
<sequence length="95" mass="10385">MLGEAEIPLADKPLTPEATGPQVDDVGQKVLDGLKSCRLRPPASAWPQTVRIEYQLEDGIVKNYFMKASDTLGAAKTSQLRTIANTSSQERELVE</sequence>
<evidence type="ECO:0000256" key="1">
    <source>
        <dbReference type="SAM" id="MobiDB-lite"/>
    </source>
</evidence>
<feature type="region of interest" description="Disordered" evidence="1">
    <location>
        <begin position="1"/>
        <end position="25"/>
    </location>
</feature>
<dbReference type="AlphaFoldDB" id="A0A0G2I7N5"/>
<name>A0A0G2I7N5_9EURO</name>
<dbReference type="OrthoDB" id="5772781at2759"/>
<dbReference type="Proteomes" id="UP000034164">
    <property type="component" value="Unassembled WGS sequence"/>
</dbReference>
<evidence type="ECO:0000313" key="2">
    <source>
        <dbReference type="EMBL" id="KKZ66265.1"/>
    </source>
</evidence>
<organism evidence="2 3">
    <name type="scientific">[Emmonsia] crescens</name>
    <dbReference type="NCBI Taxonomy" id="73230"/>
    <lineage>
        <taxon>Eukaryota</taxon>
        <taxon>Fungi</taxon>
        <taxon>Dikarya</taxon>
        <taxon>Ascomycota</taxon>
        <taxon>Pezizomycotina</taxon>
        <taxon>Eurotiomycetes</taxon>
        <taxon>Eurotiomycetidae</taxon>
        <taxon>Onygenales</taxon>
        <taxon>Ajellomycetaceae</taxon>
        <taxon>Emergomyces</taxon>
    </lineage>
</organism>
<protein>
    <submittedName>
        <fullName evidence="2">Uncharacterized protein</fullName>
    </submittedName>
</protein>
<accession>A0A0G2I7N5</accession>
<comment type="caution">
    <text evidence="2">The sequence shown here is derived from an EMBL/GenBank/DDBJ whole genome shotgun (WGS) entry which is preliminary data.</text>
</comment>
<dbReference type="EMBL" id="LCZI01000501">
    <property type="protein sequence ID" value="KKZ66265.1"/>
    <property type="molecule type" value="Genomic_DNA"/>
</dbReference>
<gene>
    <name evidence="2" type="ORF">EMCG_08036</name>
</gene>
<dbReference type="VEuPathDB" id="FungiDB:EMCG_08036"/>
<evidence type="ECO:0000313" key="3">
    <source>
        <dbReference type="Proteomes" id="UP000034164"/>
    </source>
</evidence>